<accession>A0AA36B995</accession>
<evidence type="ECO:0000313" key="2">
    <source>
        <dbReference type="EMBL" id="CAI9729092.1"/>
    </source>
</evidence>
<keyword evidence="1" id="KW-1133">Transmembrane helix</keyword>
<reference evidence="2" key="1">
    <citation type="submission" date="2023-08" db="EMBL/GenBank/DDBJ databases">
        <authorList>
            <person name="Alioto T."/>
            <person name="Alioto T."/>
            <person name="Gomez Garrido J."/>
        </authorList>
    </citation>
    <scope>NUCLEOTIDE SEQUENCE</scope>
</reference>
<sequence>MLPLISSKRPSPLASYVTHEPVFIITFEQGRSAASPCWSGICRLVQGICPLSMQSSRTQLSLKYSKPCCNLLSDELFYCPVFFINGGLKTFHFSFLSSFLNLFLLLCQFSFLILSLSFSYCTLHTFAYVCVCACEGTWPTDKSPTITRPWFQFPNQKCTVFLSKTISHCSNPLNSKC</sequence>
<name>A0AA36B995_OCTVU</name>
<feature type="transmembrane region" description="Helical" evidence="1">
    <location>
        <begin position="99"/>
        <end position="120"/>
    </location>
</feature>
<gene>
    <name evidence="2" type="ORF">OCTVUL_1B023581</name>
</gene>
<organism evidence="2 3">
    <name type="scientific">Octopus vulgaris</name>
    <name type="common">Common octopus</name>
    <dbReference type="NCBI Taxonomy" id="6645"/>
    <lineage>
        <taxon>Eukaryota</taxon>
        <taxon>Metazoa</taxon>
        <taxon>Spiralia</taxon>
        <taxon>Lophotrochozoa</taxon>
        <taxon>Mollusca</taxon>
        <taxon>Cephalopoda</taxon>
        <taxon>Coleoidea</taxon>
        <taxon>Octopodiformes</taxon>
        <taxon>Octopoda</taxon>
        <taxon>Incirrata</taxon>
        <taxon>Octopodidae</taxon>
        <taxon>Octopus</taxon>
    </lineage>
</organism>
<keyword evidence="1" id="KW-0472">Membrane</keyword>
<keyword evidence="3" id="KW-1185">Reference proteome</keyword>
<proteinExistence type="predicted"/>
<dbReference type="EMBL" id="OX597823">
    <property type="protein sequence ID" value="CAI9729092.1"/>
    <property type="molecule type" value="Genomic_DNA"/>
</dbReference>
<evidence type="ECO:0000313" key="3">
    <source>
        <dbReference type="Proteomes" id="UP001162480"/>
    </source>
</evidence>
<dbReference type="AlphaFoldDB" id="A0AA36B995"/>
<evidence type="ECO:0000256" key="1">
    <source>
        <dbReference type="SAM" id="Phobius"/>
    </source>
</evidence>
<keyword evidence="1" id="KW-0812">Transmembrane</keyword>
<dbReference type="Proteomes" id="UP001162480">
    <property type="component" value="Chromosome 10"/>
</dbReference>
<protein>
    <submittedName>
        <fullName evidence="2">Uncharacterized protein</fullName>
    </submittedName>
</protein>